<keyword evidence="1" id="KW-0449">Lipoprotein</keyword>
<reference evidence="1 2" key="1">
    <citation type="submission" date="2020-05" db="EMBL/GenBank/DDBJ databases">
        <authorList>
            <person name="Whitworth D."/>
        </authorList>
    </citation>
    <scope>NUCLEOTIDE SEQUENCE [LARGE SCALE GENOMIC DNA]</scope>
    <source>
        <strain evidence="1 2">CA046A</strain>
    </source>
</reference>
<gene>
    <name evidence="1" type="ORF">HNS30_25930</name>
</gene>
<dbReference type="InterPro" id="IPR011755">
    <property type="entry name" value="CHP02269_MYXXA"/>
</dbReference>
<accession>A0A7Y4NFE6</accession>
<dbReference type="Proteomes" id="UP000528460">
    <property type="component" value="Unassembled WGS sequence"/>
</dbReference>
<evidence type="ECO:0000313" key="1">
    <source>
        <dbReference type="EMBL" id="NOK12488.1"/>
    </source>
</evidence>
<dbReference type="AlphaFoldDB" id="A0A7Y4NFE6"/>
<name>A0A7Y4NFE6_9BACT</name>
<dbReference type="NCBIfam" id="TIGR02269">
    <property type="entry name" value="TIGR02269 family lipoprotein"/>
    <property type="match status" value="1"/>
</dbReference>
<protein>
    <submittedName>
        <fullName evidence="1">TIGR02269 family lipoprotein</fullName>
    </submittedName>
</protein>
<dbReference type="EMBL" id="JABFJW010000235">
    <property type="protein sequence ID" value="NOK12488.1"/>
    <property type="molecule type" value="Genomic_DNA"/>
</dbReference>
<dbReference type="PROSITE" id="PS51257">
    <property type="entry name" value="PROKAR_LIPOPROTEIN"/>
    <property type="match status" value="1"/>
</dbReference>
<comment type="caution">
    <text evidence="1">The sequence shown here is derived from an EMBL/GenBank/DDBJ whole genome shotgun (WGS) entry which is preliminary data.</text>
</comment>
<evidence type="ECO:0000313" key="2">
    <source>
        <dbReference type="Proteomes" id="UP000528460"/>
    </source>
</evidence>
<sequence>MRCPAPGLSAVHTRSQEPVRHRWMLLAVMLGGCASGPAVHADASLPEESHREDAQDCADAHEGPCFAPHCEGDTCGLYRCDDLPPGRIVRTYSGAPVFVPPGGTAQRHWGSAQGLPGDSLPVPVFRWYRREPLPSELKRQRALDAWASRPKERHHIFPQALKPYFQSKGINVHEYVIAIDAELHKRIHRDANGAPWNEEWRQFRRTTRGTASKPAHFEHASLLIQKYGLFGLTMTYWQDVELGPFPVPEN</sequence>
<dbReference type="Pfam" id="PF09533">
    <property type="entry name" value="DUF2380"/>
    <property type="match status" value="1"/>
</dbReference>
<proteinExistence type="predicted"/>
<organism evidence="1 2">
    <name type="scientific">Corallococcus exercitus</name>
    <dbReference type="NCBI Taxonomy" id="2316736"/>
    <lineage>
        <taxon>Bacteria</taxon>
        <taxon>Pseudomonadati</taxon>
        <taxon>Myxococcota</taxon>
        <taxon>Myxococcia</taxon>
        <taxon>Myxococcales</taxon>
        <taxon>Cystobacterineae</taxon>
        <taxon>Myxococcaceae</taxon>
        <taxon>Corallococcus</taxon>
    </lineage>
</organism>